<dbReference type="GO" id="GO:0016878">
    <property type="term" value="F:acid-thiol ligase activity"/>
    <property type="evidence" value="ECO:0007669"/>
    <property type="project" value="UniProtKB-ARBA"/>
</dbReference>
<proteinExistence type="predicted"/>
<evidence type="ECO:0000313" key="3">
    <source>
        <dbReference type="Proteomes" id="UP000295601"/>
    </source>
</evidence>
<dbReference type="Gene3D" id="3.40.50.12780">
    <property type="entry name" value="N-terminal domain of ligase-like"/>
    <property type="match status" value="1"/>
</dbReference>
<dbReference type="Proteomes" id="UP000295601">
    <property type="component" value="Unassembled WGS sequence"/>
</dbReference>
<dbReference type="OrthoDB" id="9803968at2"/>
<feature type="domain" description="AMP-dependent synthetase/ligase" evidence="1">
    <location>
        <begin position="49"/>
        <end position="216"/>
    </location>
</feature>
<comment type="caution">
    <text evidence="2">The sequence shown here is derived from an EMBL/GenBank/DDBJ whole genome shotgun (WGS) entry which is preliminary data.</text>
</comment>
<dbReference type="InterPro" id="IPR020845">
    <property type="entry name" value="AMP-binding_CS"/>
</dbReference>
<keyword evidence="2" id="KW-0436">Ligase</keyword>
<dbReference type="InterPro" id="IPR050237">
    <property type="entry name" value="ATP-dep_AMP-bd_enzyme"/>
</dbReference>
<dbReference type="PANTHER" id="PTHR43767">
    <property type="entry name" value="LONG-CHAIN-FATTY-ACID--COA LIGASE"/>
    <property type="match status" value="1"/>
</dbReference>
<protein>
    <submittedName>
        <fullName evidence="2">O-succinylbenzoic acid--CoA ligase</fullName>
    </submittedName>
</protein>
<sequence>MTQPNGLRAIPTEDRAWLIAALQDALAGGAPVFPLAPDTSPEAVLALQHTPLPEGTALVVRTSGSSGIPKAVALSAAALRASANATHEAFGGPGQWLVPLPSNLISGIQPLIRSAIAEQEPVFVDGTFDPARLLAAAELMTAERRYVSLVPVQLSRLLDHAAADPEAAAILQRFDAVLVGGQAITVALRQRCHELGVALKRSYGMTETAGGCVYDGVEIGDTLVRIRAGEVQLAGSALALGYVGDPELTADRFITETDSAGTETRWYRTGDAGELLGGMLTVTGRIDRVLISGGINVSLDEVERVVREQPGWASAVALAASHPEWGERVTLVLETSDQAQIDAGADAAPASFERVREEVRARLGVAALPEWVTETPEIPRLAGGKPDLIALGEWLGRLRDSFRETRRAPKHAAPDAGADVTDAVGTADTADAVEAADAIEATDVVGVPGHTGDQAHRAAGEEQA</sequence>
<dbReference type="SUPFAM" id="SSF56801">
    <property type="entry name" value="Acetyl-CoA synthetase-like"/>
    <property type="match status" value="1"/>
</dbReference>
<dbReference type="InterPro" id="IPR045851">
    <property type="entry name" value="AMP-bd_C_sf"/>
</dbReference>
<name>A0A4R6S7J9_9MICO</name>
<evidence type="ECO:0000259" key="1">
    <source>
        <dbReference type="Pfam" id="PF00501"/>
    </source>
</evidence>
<dbReference type="RefSeq" id="WP_133615383.1">
    <property type="nucleotide sequence ID" value="NZ_SNYA01000001.1"/>
</dbReference>
<dbReference type="PANTHER" id="PTHR43767:SF1">
    <property type="entry name" value="NONRIBOSOMAL PEPTIDE SYNTHASE PES1 (EUROFUNG)-RELATED"/>
    <property type="match status" value="1"/>
</dbReference>
<dbReference type="AlphaFoldDB" id="A0A4R6S7J9"/>
<dbReference type="InterPro" id="IPR000873">
    <property type="entry name" value="AMP-dep_synth/lig_dom"/>
</dbReference>
<evidence type="ECO:0000313" key="2">
    <source>
        <dbReference type="EMBL" id="TDP95383.1"/>
    </source>
</evidence>
<reference evidence="2 3" key="1">
    <citation type="submission" date="2019-03" db="EMBL/GenBank/DDBJ databases">
        <title>Genomic analyses of the natural microbiome of Caenorhabditis elegans.</title>
        <authorList>
            <person name="Samuel B."/>
        </authorList>
    </citation>
    <scope>NUCLEOTIDE SEQUENCE [LARGE SCALE GENOMIC DNA]</scope>
    <source>
        <strain evidence="2 3">JUb18</strain>
    </source>
</reference>
<gene>
    <name evidence="2" type="ORF">EDF62_0067</name>
</gene>
<organism evidence="2 3">
    <name type="scientific">Leucobacter luti</name>
    <dbReference type="NCBI Taxonomy" id="340320"/>
    <lineage>
        <taxon>Bacteria</taxon>
        <taxon>Bacillati</taxon>
        <taxon>Actinomycetota</taxon>
        <taxon>Actinomycetes</taxon>
        <taxon>Micrococcales</taxon>
        <taxon>Microbacteriaceae</taxon>
        <taxon>Leucobacter</taxon>
    </lineage>
</organism>
<dbReference type="InterPro" id="IPR042099">
    <property type="entry name" value="ANL_N_sf"/>
</dbReference>
<dbReference type="Pfam" id="PF00501">
    <property type="entry name" value="AMP-binding"/>
    <property type="match status" value="1"/>
</dbReference>
<dbReference type="EMBL" id="SNYA01000001">
    <property type="protein sequence ID" value="TDP95383.1"/>
    <property type="molecule type" value="Genomic_DNA"/>
</dbReference>
<keyword evidence="3" id="KW-1185">Reference proteome</keyword>
<dbReference type="Gene3D" id="3.30.300.30">
    <property type="match status" value="1"/>
</dbReference>
<dbReference type="PROSITE" id="PS00455">
    <property type="entry name" value="AMP_BINDING"/>
    <property type="match status" value="1"/>
</dbReference>
<accession>A0A4R6S7J9</accession>